<keyword evidence="4 7" id="KW-0812">Transmembrane</keyword>
<feature type="transmembrane region" description="Helical" evidence="8">
    <location>
        <begin position="351"/>
        <end position="373"/>
    </location>
</feature>
<dbReference type="InterPro" id="IPR001750">
    <property type="entry name" value="ND/Mrp_TM"/>
</dbReference>
<dbReference type="Pfam" id="PF00361">
    <property type="entry name" value="Proton_antipo_M"/>
    <property type="match status" value="1"/>
</dbReference>
<protein>
    <recommendedName>
        <fullName evidence="9">NADH:quinone oxidoreductase/Mrp antiporter transmembrane domain-containing protein</fullName>
    </recommendedName>
</protein>
<evidence type="ECO:0000256" key="3">
    <source>
        <dbReference type="ARBA" id="ARBA00022475"/>
    </source>
</evidence>
<evidence type="ECO:0000313" key="11">
    <source>
        <dbReference type="Proteomes" id="UP000287547"/>
    </source>
</evidence>
<keyword evidence="5 8" id="KW-1133">Transmembrane helix</keyword>
<evidence type="ECO:0000256" key="7">
    <source>
        <dbReference type="RuleBase" id="RU000320"/>
    </source>
</evidence>
<gene>
    <name evidence="10" type="ORF">DMH04_01195</name>
</gene>
<feature type="transmembrane region" description="Helical" evidence="8">
    <location>
        <begin position="546"/>
        <end position="567"/>
    </location>
</feature>
<evidence type="ECO:0000259" key="9">
    <source>
        <dbReference type="Pfam" id="PF00361"/>
    </source>
</evidence>
<reference evidence="10 11" key="1">
    <citation type="submission" date="2018-05" db="EMBL/GenBank/DDBJ databases">
        <title>Evolution of GPA BGCs.</title>
        <authorList>
            <person name="Waglechner N."/>
            <person name="Wright G.D."/>
        </authorList>
    </citation>
    <scope>NUCLEOTIDE SEQUENCE [LARGE SCALE GENOMIC DNA]</scope>
    <source>
        <strain evidence="10 11">A82846</strain>
    </source>
</reference>
<feature type="transmembrane region" description="Helical" evidence="8">
    <location>
        <begin position="506"/>
        <end position="526"/>
    </location>
</feature>
<feature type="transmembrane region" description="Helical" evidence="8">
    <location>
        <begin position="25"/>
        <end position="52"/>
    </location>
</feature>
<comment type="subcellular location">
    <subcellularLocation>
        <location evidence="1">Cell membrane</location>
        <topology evidence="1">Multi-pass membrane protein</topology>
    </subcellularLocation>
    <subcellularLocation>
        <location evidence="7">Membrane</location>
        <topology evidence="7">Multi-pass membrane protein</topology>
    </subcellularLocation>
</comment>
<comment type="similarity">
    <text evidence="2">Belongs to the CPA3 antiporters (TC 2.A.63) subunit D family.</text>
</comment>
<comment type="caution">
    <text evidence="10">The sequence shown here is derived from an EMBL/GenBank/DDBJ whole genome shotgun (WGS) entry which is preliminary data.</text>
</comment>
<proteinExistence type="inferred from homology"/>
<keyword evidence="3" id="KW-1003">Cell membrane</keyword>
<evidence type="ECO:0000256" key="6">
    <source>
        <dbReference type="ARBA" id="ARBA00023136"/>
    </source>
</evidence>
<evidence type="ECO:0000256" key="2">
    <source>
        <dbReference type="ARBA" id="ARBA00005346"/>
    </source>
</evidence>
<dbReference type="GO" id="GO:0005886">
    <property type="term" value="C:plasma membrane"/>
    <property type="evidence" value="ECO:0007669"/>
    <property type="project" value="UniProtKB-SubCell"/>
</dbReference>
<feature type="domain" description="NADH:quinone oxidoreductase/Mrp antiporter transmembrane" evidence="9">
    <location>
        <begin position="109"/>
        <end position="393"/>
    </location>
</feature>
<evidence type="ECO:0000256" key="5">
    <source>
        <dbReference type="ARBA" id="ARBA00022989"/>
    </source>
</evidence>
<dbReference type="OrthoDB" id="9768329at2"/>
<dbReference type="EMBL" id="QHKI01000001">
    <property type="protein sequence ID" value="RSM91898.1"/>
    <property type="molecule type" value="Genomic_DNA"/>
</dbReference>
<feature type="transmembrane region" description="Helical" evidence="8">
    <location>
        <begin position="141"/>
        <end position="164"/>
    </location>
</feature>
<dbReference type="Proteomes" id="UP000287547">
    <property type="component" value="Unassembled WGS sequence"/>
</dbReference>
<keyword evidence="6 8" id="KW-0472">Membrane</keyword>
<dbReference type="PANTHER" id="PTHR42703:SF1">
    <property type="entry name" value="NA(+)_H(+) ANTIPORTER SUBUNIT D1"/>
    <property type="match status" value="1"/>
</dbReference>
<evidence type="ECO:0000256" key="8">
    <source>
        <dbReference type="SAM" id="Phobius"/>
    </source>
</evidence>
<accession>A0A428ZV03</accession>
<feature type="transmembrane region" description="Helical" evidence="8">
    <location>
        <begin position="64"/>
        <end position="84"/>
    </location>
</feature>
<organism evidence="10 11">
    <name type="scientific">Kibdelosporangium aridum</name>
    <dbReference type="NCBI Taxonomy" id="2030"/>
    <lineage>
        <taxon>Bacteria</taxon>
        <taxon>Bacillati</taxon>
        <taxon>Actinomycetota</taxon>
        <taxon>Actinomycetes</taxon>
        <taxon>Pseudonocardiales</taxon>
        <taxon>Pseudonocardiaceae</taxon>
        <taxon>Kibdelosporangium</taxon>
    </lineage>
</organism>
<dbReference type="AlphaFoldDB" id="A0A428ZV03"/>
<feature type="transmembrane region" description="Helical" evidence="8">
    <location>
        <begin position="184"/>
        <end position="205"/>
    </location>
</feature>
<feature type="transmembrane region" description="Helical" evidence="8">
    <location>
        <begin position="252"/>
        <end position="275"/>
    </location>
</feature>
<feature type="transmembrane region" description="Helical" evidence="8">
    <location>
        <begin position="444"/>
        <end position="464"/>
    </location>
</feature>
<feature type="transmembrane region" description="Helical" evidence="8">
    <location>
        <begin position="104"/>
        <end position="129"/>
    </location>
</feature>
<name>A0A428ZV03_KIBAR</name>
<feature type="transmembrane region" description="Helical" evidence="8">
    <location>
        <begin position="385"/>
        <end position="407"/>
    </location>
</feature>
<sequence length="568" mass="58329">MLAACLVLAFGRLLPRRLIDLVALVAVAGCLANAVVLLGSAGVTWIGGWRVVGIAFVVDGVSGGLTLLIALLTLCALLFAWGYFDTVEAHFPVLILLFQAGMTGFVLVGDLFTMFVCFELMGAVGYALTGYKVEEPDSVQGAFTFGVINSLGAYLGLTGIALLYAKTGQLGLAQMGVALAGHPADRVVVVGFALVCVAWLVKAAAAPFHFWLADAHAVAPTPVCLLFSGVMAPLGIYGVARISSAVFGPLVPAVHTVFLILGVFTAAVGAVMAFTQRHLKRMLAYSTIAHSGLFLVALSSGNVEGIAGAALYLIGHAGAKGALFLLTGLLLGFHGSVDENGLFGKATRHRVLGVLFVLAASALAGLPPFVSGIGKSLAEESTHSIPLIVLFIVVSAVTAGAVLRAGLRIFWGVGKPAGSDQEVTSGEHELPESDRPFRRTPMTAFAAIVILIGLSLATGVIPAVTEAVGRAAAEFGSSAGYLALVLGVGPEPDAAVPEVHWHGSSLLLSALTVGTAAVVALVALHFKPRQPGKAIAVLHRVHSGRVGDYAAWLVVGTLLFAGTLLVAG</sequence>
<evidence type="ECO:0000313" key="10">
    <source>
        <dbReference type="EMBL" id="RSM91898.1"/>
    </source>
</evidence>
<dbReference type="PANTHER" id="PTHR42703">
    <property type="entry name" value="NADH DEHYDROGENASE"/>
    <property type="match status" value="1"/>
</dbReference>
<feature type="transmembrane region" description="Helical" evidence="8">
    <location>
        <begin position="309"/>
        <end position="331"/>
    </location>
</feature>
<dbReference type="InterPro" id="IPR050586">
    <property type="entry name" value="CPA3_Na-H_Antiporter_D"/>
</dbReference>
<feature type="transmembrane region" description="Helical" evidence="8">
    <location>
        <begin position="217"/>
        <end position="240"/>
    </location>
</feature>
<evidence type="ECO:0000256" key="1">
    <source>
        <dbReference type="ARBA" id="ARBA00004651"/>
    </source>
</evidence>
<evidence type="ECO:0000256" key="4">
    <source>
        <dbReference type="ARBA" id="ARBA00022692"/>
    </source>
</evidence>